<comment type="caution">
    <text evidence="2">The sequence shown here is derived from an EMBL/GenBank/DDBJ whole genome shotgun (WGS) entry which is preliminary data.</text>
</comment>
<dbReference type="PANTHER" id="PTHR22946:SF8">
    <property type="entry name" value="ACETYL XYLAN ESTERASE DOMAIN-CONTAINING PROTEIN"/>
    <property type="match status" value="1"/>
</dbReference>
<dbReference type="PANTHER" id="PTHR22946">
    <property type="entry name" value="DIENELACTONE HYDROLASE DOMAIN-CONTAINING PROTEIN-RELATED"/>
    <property type="match status" value="1"/>
</dbReference>
<dbReference type="EMBL" id="BDQX01000315">
    <property type="protein sequence ID" value="GBG10333.1"/>
    <property type="molecule type" value="Genomic_DNA"/>
</dbReference>
<gene>
    <name evidence="2" type="ORF">PAT3040_05062</name>
</gene>
<organism evidence="2 3">
    <name type="scientific">Paenibacillus agaridevorans</name>
    <dbReference type="NCBI Taxonomy" id="171404"/>
    <lineage>
        <taxon>Bacteria</taxon>
        <taxon>Bacillati</taxon>
        <taxon>Bacillota</taxon>
        <taxon>Bacilli</taxon>
        <taxon>Bacillales</taxon>
        <taxon>Paenibacillaceae</taxon>
        <taxon>Paenibacillus</taxon>
    </lineage>
</organism>
<dbReference type="Gene3D" id="3.40.50.1820">
    <property type="entry name" value="alpha/beta hydrolase"/>
    <property type="match status" value="2"/>
</dbReference>
<proteinExistence type="predicted"/>
<dbReference type="AlphaFoldDB" id="A0A2R5F245"/>
<accession>A0A2R5F245</accession>
<dbReference type="Proteomes" id="UP000245202">
    <property type="component" value="Unassembled WGS sequence"/>
</dbReference>
<dbReference type="InterPro" id="IPR029058">
    <property type="entry name" value="AB_hydrolase_fold"/>
</dbReference>
<protein>
    <recommendedName>
        <fullName evidence="1">Acetyl xylan esterase domain-containing protein</fullName>
    </recommendedName>
</protein>
<sequence length="660" mass="73739">MTEQIRELERYVCSLYWTKEQLPRHIYRRADQAFEAGDEQRDRIDNCESLEERRQAMKQAFIKSIGGLPAIDAPLNAVVVNTVVAEGYTVEKIVFESRPKEYVTGNMYLPAQRAEVSPAILFLSGHSLEAKHDSTYHEVCLRMVQAGFIVFAVDPIGQGERMTLLHDEEGREVWGTAEHQRLGVQCHALGQSVARYFIHDAMRAVDYLESRPDVDHTRIGVTGNSGGGTQTAMMMVCDERIAAAAPATFIMNRQQYMHAGGVQDAEQVWPGLSGLGFDHEDLLLAFAPKPLLVCAVKYDFFPIEATRRTVQRCCRFWEMLGYGKRLRLAEDDSVHKYTDVLAIEAADFFAEHLLGRNEAERNLYRNEMKRSKLAPLAAEQLKCTASGQANREYADAKTVSDAFTVHAARLAVTRASAENEGAAREWLQRTVLADRERCELNARFVQLPSRDGLCIRYALWWSQPEVMNSGYLFSSSEHAEVADGHSCSTPITIALWPGGTANLESQWSWIQSMCASGRTVLVLNVSAVGPHESSGLLYGRSNDRFFGMLHKFTDELIWLGDSLAALRTYDVLRAADFAASLFNNGGGQIELYAKGLFRVYAELATELDARLHQVSLSADGNSPSIALSDWLAQGIVNDRDVMSVIIPGILQYYDVQIDQL</sequence>
<dbReference type="RefSeq" id="WP_108994849.1">
    <property type="nucleotide sequence ID" value="NZ_BDQX01000315.1"/>
</dbReference>
<dbReference type="InterPro" id="IPR050261">
    <property type="entry name" value="FrsA_esterase"/>
</dbReference>
<keyword evidence="3" id="KW-1185">Reference proteome</keyword>
<reference evidence="2 3" key="1">
    <citation type="submission" date="2017-08" db="EMBL/GenBank/DDBJ databases">
        <title>Substantial Increase in Enzyme Production by Combined Drug-Resistance Mutations in Paenibacillus agaridevorans.</title>
        <authorList>
            <person name="Tanaka Y."/>
            <person name="Funane K."/>
            <person name="Hosaka T."/>
            <person name="Shiwa Y."/>
            <person name="Fujita N."/>
            <person name="Miyazaki T."/>
            <person name="Yoshikawa H."/>
            <person name="Murakami K."/>
            <person name="Kasahara K."/>
            <person name="Inaoka T."/>
            <person name="Hiraga Y."/>
            <person name="Ochi K."/>
        </authorList>
    </citation>
    <scope>NUCLEOTIDE SEQUENCE [LARGE SCALE GENOMIC DNA]</scope>
    <source>
        <strain evidence="2 3">T-3040</strain>
    </source>
</reference>
<dbReference type="Pfam" id="PF05448">
    <property type="entry name" value="AXE1"/>
    <property type="match status" value="1"/>
</dbReference>
<feature type="domain" description="Acetyl xylan esterase" evidence="1">
    <location>
        <begin position="91"/>
        <end position="247"/>
    </location>
</feature>
<dbReference type="InterPro" id="IPR008391">
    <property type="entry name" value="AXE1_dom"/>
</dbReference>
<name>A0A2R5F245_9BACL</name>
<evidence type="ECO:0000313" key="2">
    <source>
        <dbReference type="EMBL" id="GBG10333.1"/>
    </source>
</evidence>
<evidence type="ECO:0000259" key="1">
    <source>
        <dbReference type="Pfam" id="PF05448"/>
    </source>
</evidence>
<evidence type="ECO:0000313" key="3">
    <source>
        <dbReference type="Proteomes" id="UP000245202"/>
    </source>
</evidence>
<dbReference type="SUPFAM" id="SSF53474">
    <property type="entry name" value="alpha/beta-Hydrolases"/>
    <property type="match status" value="1"/>
</dbReference>